<evidence type="ECO:0000313" key="3">
    <source>
        <dbReference type="EMBL" id="KIX03706.1"/>
    </source>
</evidence>
<protein>
    <recommendedName>
        <fullName evidence="5">Phosphogluconate dehydrogenase NAD-binding putative C-terminal domain-containing protein</fullName>
    </recommendedName>
</protein>
<accession>A0A0D2IKE3</accession>
<proteinExistence type="predicted"/>
<sequence>MTTSSSSCPIDPAVGILSIGDMGIGVARLLRHHDYTVYTVAIGRRQAQHTLDRIKSSQIITLDSDEDLVAEADIILSIVPPRDAIATARRAFEACRSQKAIKRRSERKGTAALNQAPSLTYIDLNAISSYTAKNIATMFSTPASPSLPRRHSITRSFTFHRKDSEPELDPISINFLDGGIIGGPPSLRPDKTWKRPSIVISGPKHDDLLSSSLRDLLNVKIVSDKIGPASALKSCFAALSKGFTALSILSFTTAQTCGILDSLTEHLEEFNPYALMSARRGLTDMPPKAYRWVEEMRQINETFVEEGGFSPAVLHGNGHHANNNNHLHTDGTHGGASGVFEGIAEIYRLIADDTVLGQERVEKRKRGTDVQDVAECIREGIARKKRKGTAEEDLDLTWRGSWS</sequence>
<evidence type="ECO:0000259" key="1">
    <source>
        <dbReference type="Pfam" id="PF03807"/>
    </source>
</evidence>
<evidence type="ECO:0008006" key="5">
    <source>
        <dbReference type="Google" id="ProtNLM"/>
    </source>
</evidence>
<dbReference type="STRING" id="1442369.A0A0D2IKE3"/>
<dbReference type="VEuPathDB" id="FungiDB:Z518_07259"/>
<dbReference type="Gene3D" id="3.40.50.720">
    <property type="entry name" value="NAD(P)-binding Rossmann-like Domain"/>
    <property type="match status" value="1"/>
</dbReference>
<feature type="domain" description="Phosphogluconate dehydrogenase NAD-binding putative C-terminal" evidence="2">
    <location>
        <begin position="254"/>
        <end position="349"/>
    </location>
</feature>
<dbReference type="InterPro" id="IPR015814">
    <property type="entry name" value="Pgluconate_DH_NAD-bd_C"/>
</dbReference>
<reference evidence="3 4" key="1">
    <citation type="submission" date="2015-01" db="EMBL/GenBank/DDBJ databases">
        <title>The Genome Sequence of Rhinocladiella mackenzie CBS 650.93.</title>
        <authorList>
            <consortium name="The Broad Institute Genomics Platform"/>
            <person name="Cuomo C."/>
            <person name="de Hoog S."/>
            <person name="Gorbushina A."/>
            <person name="Stielow B."/>
            <person name="Teixiera M."/>
            <person name="Abouelleil A."/>
            <person name="Chapman S.B."/>
            <person name="Priest M."/>
            <person name="Young S.K."/>
            <person name="Wortman J."/>
            <person name="Nusbaum C."/>
            <person name="Birren B."/>
        </authorList>
    </citation>
    <scope>NUCLEOTIDE SEQUENCE [LARGE SCALE GENOMIC DNA]</scope>
    <source>
        <strain evidence="3 4">CBS 650.93</strain>
    </source>
</reference>
<dbReference type="Pfam" id="PF09130">
    <property type="entry name" value="DUF1932"/>
    <property type="match status" value="1"/>
</dbReference>
<dbReference type="InterPro" id="IPR013328">
    <property type="entry name" value="6PGD_dom2"/>
</dbReference>
<dbReference type="InterPro" id="IPR028939">
    <property type="entry name" value="P5C_Rdtase_cat_N"/>
</dbReference>
<dbReference type="EMBL" id="KN847479">
    <property type="protein sequence ID" value="KIX03706.1"/>
    <property type="molecule type" value="Genomic_DNA"/>
</dbReference>
<gene>
    <name evidence="3" type="ORF">Z518_07259</name>
</gene>
<dbReference type="InterPro" id="IPR036291">
    <property type="entry name" value="NAD(P)-bd_dom_sf"/>
</dbReference>
<dbReference type="HOGENOM" id="CLU_052530_0_1_1"/>
<dbReference type="GeneID" id="25295330"/>
<dbReference type="OrthoDB" id="9988102at2759"/>
<feature type="domain" description="Pyrroline-5-carboxylate reductase catalytic N-terminal" evidence="1">
    <location>
        <begin position="14"/>
        <end position="91"/>
    </location>
</feature>
<organism evidence="3 4">
    <name type="scientific">Rhinocladiella mackenziei CBS 650.93</name>
    <dbReference type="NCBI Taxonomy" id="1442369"/>
    <lineage>
        <taxon>Eukaryota</taxon>
        <taxon>Fungi</taxon>
        <taxon>Dikarya</taxon>
        <taxon>Ascomycota</taxon>
        <taxon>Pezizomycotina</taxon>
        <taxon>Eurotiomycetes</taxon>
        <taxon>Chaetothyriomycetidae</taxon>
        <taxon>Chaetothyriales</taxon>
        <taxon>Herpotrichiellaceae</taxon>
        <taxon>Rhinocladiella</taxon>
    </lineage>
</organism>
<dbReference type="InterPro" id="IPR008927">
    <property type="entry name" value="6-PGluconate_DH-like_C_sf"/>
</dbReference>
<dbReference type="SUPFAM" id="SSF48179">
    <property type="entry name" value="6-phosphogluconate dehydrogenase C-terminal domain-like"/>
    <property type="match status" value="1"/>
</dbReference>
<dbReference type="RefSeq" id="XP_013270842.1">
    <property type="nucleotide sequence ID" value="XM_013415388.1"/>
</dbReference>
<dbReference type="Pfam" id="PF03807">
    <property type="entry name" value="F420_oxidored"/>
    <property type="match status" value="1"/>
</dbReference>
<keyword evidence="4" id="KW-1185">Reference proteome</keyword>
<name>A0A0D2IKE3_9EURO</name>
<evidence type="ECO:0000259" key="2">
    <source>
        <dbReference type="Pfam" id="PF09130"/>
    </source>
</evidence>
<evidence type="ECO:0000313" key="4">
    <source>
        <dbReference type="Proteomes" id="UP000053617"/>
    </source>
</evidence>
<dbReference type="Gene3D" id="1.10.1040.10">
    <property type="entry name" value="N-(1-d-carboxylethyl)-l-norvaline Dehydrogenase, domain 2"/>
    <property type="match status" value="1"/>
</dbReference>
<dbReference type="SUPFAM" id="SSF51735">
    <property type="entry name" value="NAD(P)-binding Rossmann-fold domains"/>
    <property type="match status" value="1"/>
</dbReference>
<dbReference type="Proteomes" id="UP000053617">
    <property type="component" value="Unassembled WGS sequence"/>
</dbReference>
<dbReference type="AlphaFoldDB" id="A0A0D2IKE3"/>